<gene>
    <name evidence="2" type="ORF">EJ05DRAFT_374576</name>
</gene>
<dbReference type="RefSeq" id="XP_033600473.1">
    <property type="nucleotide sequence ID" value="XM_033741179.1"/>
</dbReference>
<sequence>MSVRSRWWGWRWRRARAICLKKLSKIGHAWRSGGHTRSTHTRSTIASLLLLSIIRVTVTVLLLLLSLSPWSSRSLRRGNISAVLLVLTASTPSSSPRRRGRACTLAVVSSTVGPWRRSTSRTSLPRLKIATTLLLVVVTTRASFDTILTSGAADSATTRQFLHERLIFAIDSIATTDASRRSSVQATSRSTSIVVPPIGSTLTVRAITSHMSGIATYATNDIRSKVPLLWAIIFPVPDLTTILTSLIFIIT</sequence>
<evidence type="ECO:0000313" key="2">
    <source>
        <dbReference type="EMBL" id="KAF2758022.1"/>
    </source>
</evidence>
<evidence type="ECO:0000313" key="3">
    <source>
        <dbReference type="Proteomes" id="UP000799437"/>
    </source>
</evidence>
<dbReference type="Proteomes" id="UP000799437">
    <property type="component" value="Unassembled WGS sequence"/>
</dbReference>
<evidence type="ECO:0000256" key="1">
    <source>
        <dbReference type="SAM" id="Phobius"/>
    </source>
</evidence>
<keyword evidence="1" id="KW-1133">Transmembrane helix</keyword>
<dbReference type="AlphaFoldDB" id="A0A6A6W571"/>
<organism evidence="2 3">
    <name type="scientific">Pseudovirgaria hyperparasitica</name>
    <dbReference type="NCBI Taxonomy" id="470096"/>
    <lineage>
        <taxon>Eukaryota</taxon>
        <taxon>Fungi</taxon>
        <taxon>Dikarya</taxon>
        <taxon>Ascomycota</taxon>
        <taxon>Pezizomycotina</taxon>
        <taxon>Dothideomycetes</taxon>
        <taxon>Dothideomycetes incertae sedis</taxon>
        <taxon>Acrospermales</taxon>
        <taxon>Acrospermaceae</taxon>
        <taxon>Pseudovirgaria</taxon>
    </lineage>
</organism>
<feature type="transmembrane region" description="Helical" evidence="1">
    <location>
        <begin position="45"/>
        <end position="67"/>
    </location>
</feature>
<keyword evidence="1" id="KW-0812">Transmembrane</keyword>
<proteinExistence type="predicted"/>
<keyword evidence="3" id="KW-1185">Reference proteome</keyword>
<dbReference type="EMBL" id="ML996572">
    <property type="protein sequence ID" value="KAF2758022.1"/>
    <property type="molecule type" value="Genomic_DNA"/>
</dbReference>
<reference evidence="2" key="1">
    <citation type="journal article" date="2020" name="Stud. Mycol.">
        <title>101 Dothideomycetes genomes: a test case for predicting lifestyles and emergence of pathogens.</title>
        <authorList>
            <person name="Haridas S."/>
            <person name="Albert R."/>
            <person name="Binder M."/>
            <person name="Bloem J."/>
            <person name="Labutti K."/>
            <person name="Salamov A."/>
            <person name="Andreopoulos B."/>
            <person name="Baker S."/>
            <person name="Barry K."/>
            <person name="Bills G."/>
            <person name="Bluhm B."/>
            <person name="Cannon C."/>
            <person name="Castanera R."/>
            <person name="Culley D."/>
            <person name="Daum C."/>
            <person name="Ezra D."/>
            <person name="Gonzalez J."/>
            <person name="Henrissat B."/>
            <person name="Kuo A."/>
            <person name="Liang C."/>
            <person name="Lipzen A."/>
            <person name="Lutzoni F."/>
            <person name="Magnuson J."/>
            <person name="Mondo S."/>
            <person name="Nolan M."/>
            <person name="Ohm R."/>
            <person name="Pangilinan J."/>
            <person name="Park H.-J."/>
            <person name="Ramirez L."/>
            <person name="Alfaro M."/>
            <person name="Sun H."/>
            <person name="Tritt A."/>
            <person name="Yoshinaga Y."/>
            <person name="Zwiers L.-H."/>
            <person name="Turgeon B."/>
            <person name="Goodwin S."/>
            <person name="Spatafora J."/>
            <person name="Crous P."/>
            <person name="Grigoriev I."/>
        </authorList>
    </citation>
    <scope>NUCLEOTIDE SEQUENCE</scope>
    <source>
        <strain evidence="2">CBS 121739</strain>
    </source>
</reference>
<dbReference type="GeneID" id="54482233"/>
<name>A0A6A6W571_9PEZI</name>
<keyword evidence="1" id="KW-0472">Membrane</keyword>
<accession>A0A6A6W571</accession>
<feature type="transmembrane region" description="Helical" evidence="1">
    <location>
        <begin position="228"/>
        <end position="250"/>
    </location>
</feature>
<protein>
    <submittedName>
        <fullName evidence="2">Uncharacterized protein</fullName>
    </submittedName>
</protein>